<name>A0A6A4T014_SCOMX</name>
<evidence type="ECO:0000313" key="2">
    <source>
        <dbReference type="Proteomes" id="UP000438429"/>
    </source>
</evidence>
<accession>A0A6A4T014</accession>
<dbReference type="EMBL" id="VEVO01000007">
    <property type="protein sequence ID" value="KAF0039317.1"/>
    <property type="molecule type" value="Genomic_DNA"/>
</dbReference>
<protein>
    <submittedName>
        <fullName evidence="1">Uncharacterized protein</fullName>
    </submittedName>
</protein>
<sequence length="144" mass="16312">MLITLSRYVALHAEPPVQLPEHERSRYKCDSNIVVLQLKIEGRGKKEGKWKDKERKFKKERQTVKQNTVYTRLSLHRGQSQLRHAGGRDTVSIREPDSDTLRGELLVQVNFGIGETTVSSLPTEPSPDVGGAGTGFSILPWYRK</sequence>
<gene>
    <name evidence="1" type="ORF">F2P81_007552</name>
</gene>
<proteinExistence type="predicted"/>
<organism evidence="1 2">
    <name type="scientific">Scophthalmus maximus</name>
    <name type="common">Turbot</name>
    <name type="synonym">Psetta maxima</name>
    <dbReference type="NCBI Taxonomy" id="52904"/>
    <lineage>
        <taxon>Eukaryota</taxon>
        <taxon>Metazoa</taxon>
        <taxon>Chordata</taxon>
        <taxon>Craniata</taxon>
        <taxon>Vertebrata</taxon>
        <taxon>Euteleostomi</taxon>
        <taxon>Actinopterygii</taxon>
        <taxon>Neopterygii</taxon>
        <taxon>Teleostei</taxon>
        <taxon>Neoteleostei</taxon>
        <taxon>Acanthomorphata</taxon>
        <taxon>Carangaria</taxon>
        <taxon>Pleuronectiformes</taxon>
        <taxon>Pleuronectoidei</taxon>
        <taxon>Scophthalmidae</taxon>
        <taxon>Scophthalmus</taxon>
    </lineage>
</organism>
<dbReference type="AlphaFoldDB" id="A0A6A4T014"/>
<evidence type="ECO:0000313" key="1">
    <source>
        <dbReference type="EMBL" id="KAF0039317.1"/>
    </source>
</evidence>
<dbReference type="Proteomes" id="UP000438429">
    <property type="component" value="Unassembled WGS sequence"/>
</dbReference>
<comment type="caution">
    <text evidence="1">The sequence shown here is derived from an EMBL/GenBank/DDBJ whole genome shotgun (WGS) entry which is preliminary data.</text>
</comment>
<reference evidence="1 2" key="1">
    <citation type="submission" date="2019-06" db="EMBL/GenBank/DDBJ databases">
        <title>Draft genomes of female and male turbot (Scophthalmus maximus).</title>
        <authorList>
            <person name="Xu H."/>
            <person name="Xu X.-W."/>
            <person name="Shao C."/>
            <person name="Chen S."/>
        </authorList>
    </citation>
    <scope>NUCLEOTIDE SEQUENCE [LARGE SCALE GENOMIC DNA]</scope>
    <source>
        <strain evidence="1">Ysfricsl-2016a</strain>
        <tissue evidence="1">Blood</tissue>
    </source>
</reference>